<sequence>MRYLITFLLAALVHGLYSQSPEARDVYETARHSTVPQYSFDGRYEYLVLPSSFSKDDIRKLPFTDRRILKIDLVYTTFRESSEFDQKQLDLARLDKLIEINPQIVVNKFFEWNIIGQAGCASSASCLDFFHGFVVYYEDYFTKETSLAEIDSVRSDLMALDQRIGELRKLLKIDYQRIDCEYPESVYSPEYLGEQLEKIYDCAETYKGRVFFEVELDYNGRPQEVTVSGNLFPCKERLAFALKYILKWKRGLVIGRRQYNVRAKGYVSFPIKKESVNITSFEISKDLIDKYKMLQQYAQCVAYETDTSYVDILPKVDQKVVSKALFRNHWSPDLVIVDVTGSMYPYTADLLKWIKLSSLQKETDFVFFNDGNDLPTNQKVIGKTGGLYHVKTSDFGVAKEKMFEAMRGGGGGDLPENNFEALVYGEKVAKPGGEVVMIADNYSFPRDAQLLARYTGHLKIILCHTEKGINTQYLDLARKYGFTLHTLQTDIVDLQKDLLRIEGVSYKREPAGFVRIR</sequence>
<protein>
    <recommendedName>
        <fullName evidence="3">VWA domain-containing protein</fullName>
    </recommendedName>
</protein>
<evidence type="ECO:0000313" key="1">
    <source>
        <dbReference type="EMBL" id="MFH6983850.1"/>
    </source>
</evidence>
<gene>
    <name evidence="1" type="ORF">ACHKAR_10380</name>
</gene>
<reference evidence="1 2" key="1">
    <citation type="journal article" date="2013" name="Int. J. Syst. Evol. Microbiol.">
        <title>Marinoscillum luteum sp. nov., isolated from marine sediment.</title>
        <authorList>
            <person name="Cha I.T."/>
            <person name="Park S.J."/>
            <person name="Kim S.J."/>
            <person name="Kim J.G."/>
            <person name="Jung M.Y."/>
            <person name="Shin K.S."/>
            <person name="Kwon K.K."/>
            <person name="Yang S.H."/>
            <person name="Seo Y.S."/>
            <person name="Rhee S.K."/>
        </authorList>
    </citation>
    <scope>NUCLEOTIDE SEQUENCE [LARGE SCALE GENOMIC DNA]</scope>
    <source>
        <strain evidence="1 2">KCTC 23939</strain>
    </source>
</reference>
<comment type="caution">
    <text evidence="1">The sequence shown here is derived from an EMBL/GenBank/DDBJ whole genome shotgun (WGS) entry which is preliminary data.</text>
</comment>
<accession>A0ABW7N8R3</accession>
<name>A0ABW7N8R3_9BACT</name>
<keyword evidence="2" id="KW-1185">Reference proteome</keyword>
<dbReference type="RefSeq" id="WP_395417370.1">
    <property type="nucleotide sequence ID" value="NZ_JBIPKE010000016.1"/>
</dbReference>
<proteinExistence type="predicted"/>
<dbReference type="EMBL" id="JBIPKE010000016">
    <property type="protein sequence ID" value="MFH6983850.1"/>
    <property type="molecule type" value="Genomic_DNA"/>
</dbReference>
<evidence type="ECO:0000313" key="2">
    <source>
        <dbReference type="Proteomes" id="UP001610063"/>
    </source>
</evidence>
<evidence type="ECO:0008006" key="3">
    <source>
        <dbReference type="Google" id="ProtNLM"/>
    </source>
</evidence>
<organism evidence="1 2">
    <name type="scientific">Marinoscillum luteum</name>
    <dbReference type="NCBI Taxonomy" id="861051"/>
    <lineage>
        <taxon>Bacteria</taxon>
        <taxon>Pseudomonadati</taxon>
        <taxon>Bacteroidota</taxon>
        <taxon>Cytophagia</taxon>
        <taxon>Cytophagales</taxon>
        <taxon>Reichenbachiellaceae</taxon>
        <taxon>Marinoscillum</taxon>
    </lineage>
</organism>
<dbReference type="Proteomes" id="UP001610063">
    <property type="component" value="Unassembled WGS sequence"/>
</dbReference>